<dbReference type="SUPFAM" id="SSF81923">
    <property type="entry name" value="Double Clp-N motif"/>
    <property type="match status" value="1"/>
</dbReference>
<dbReference type="PROSITE" id="PS00870">
    <property type="entry name" value="CLPAB_1"/>
    <property type="match status" value="1"/>
</dbReference>
<dbReference type="InterPro" id="IPR001270">
    <property type="entry name" value="ClpA/B"/>
</dbReference>
<dbReference type="InterPro" id="IPR050130">
    <property type="entry name" value="ClpA_ClpB"/>
</dbReference>
<dbReference type="InterPro" id="IPR027417">
    <property type="entry name" value="P-loop_NTPase"/>
</dbReference>
<keyword evidence="6 11" id="KW-0175">Coiled coil</keyword>
<comment type="subcellular location">
    <subcellularLocation>
        <location evidence="11">Cytoplasm</location>
    </subcellularLocation>
</comment>
<dbReference type="InterPro" id="IPR028299">
    <property type="entry name" value="ClpA/B_CS2"/>
</dbReference>
<dbReference type="NCBIfam" id="TIGR03346">
    <property type="entry name" value="chaperone_ClpB"/>
    <property type="match status" value="1"/>
</dbReference>
<evidence type="ECO:0000256" key="11">
    <source>
        <dbReference type="RuleBase" id="RU362034"/>
    </source>
</evidence>
<keyword evidence="7 10" id="KW-0143">Chaperone</keyword>
<dbReference type="InterPro" id="IPR004176">
    <property type="entry name" value="Clp_R_N"/>
</dbReference>
<dbReference type="SMART" id="SM00382">
    <property type="entry name" value="AAA"/>
    <property type="match status" value="2"/>
</dbReference>
<dbReference type="InterPro" id="IPR003593">
    <property type="entry name" value="AAA+_ATPase"/>
</dbReference>
<dbReference type="Pfam" id="PF17871">
    <property type="entry name" value="AAA_lid_9"/>
    <property type="match status" value="1"/>
</dbReference>
<protein>
    <recommendedName>
        <fullName evidence="2 11">Chaperone protein ClpB</fullName>
    </recommendedName>
</protein>
<feature type="domain" description="Clp R" evidence="12">
    <location>
        <begin position="3"/>
        <end position="145"/>
    </location>
</feature>
<dbReference type="Pfam" id="PF10431">
    <property type="entry name" value="ClpB_D2-small"/>
    <property type="match status" value="1"/>
</dbReference>
<dbReference type="EMBL" id="JAYFUM010000008">
    <property type="protein sequence ID" value="MEA5139069.1"/>
    <property type="molecule type" value="Genomic_DNA"/>
</dbReference>
<dbReference type="PRINTS" id="PR00300">
    <property type="entry name" value="CLPPROTEASEA"/>
</dbReference>
<dbReference type="RefSeq" id="WP_323296230.1">
    <property type="nucleotide sequence ID" value="NZ_JAYFUM010000008.1"/>
</dbReference>
<dbReference type="Pfam" id="PF02861">
    <property type="entry name" value="Clp_N"/>
    <property type="match status" value="1"/>
</dbReference>
<keyword evidence="14" id="KW-1185">Reference proteome</keyword>
<dbReference type="CDD" id="cd19499">
    <property type="entry name" value="RecA-like_ClpB_Hsp104-like"/>
    <property type="match status" value="1"/>
</dbReference>
<dbReference type="CDD" id="cd00009">
    <property type="entry name" value="AAA"/>
    <property type="match status" value="1"/>
</dbReference>
<organism evidence="13 14">
    <name type="scientific">Arcicella rigui</name>
    <dbReference type="NCBI Taxonomy" id="797020"/>
    <lineage>
        <taxon>Bacteria</taxon>
        <taxon>Pseudomonadati</taxon>
        <taxon>Bacteroidota</taxon>
        <taxon>Cytophagia</taxon>
        <taxon>Cytophagales</taxon>
        <taxon>Flectobacillaceae</taxon>
        <taxon>Arcicella</taxon>
    </lineage>
</organism>
<dbReference type="SMART" id="SM01086">
    <property type="entry name" value="ClpB_D2-small"/>
    <property type="match status" value="1"/>
</dbReference>
<dbReference type="InterPro" id="IPR036628">
    <property type="entry name" value="Clp_N_dom_sf"/>
</dbReference>
<dbReference type="PROSITE" id="PS00871">
    <property type="entry name" value="CLPAB_2"/>
    <property type="match status" value="1"/>
</dbReference>
<evidence type="ECO:0000256" key="1">
    <source>
        <dbReference type="ARBA" id="ARBA00008675"/>
    </source>
</evidence>
<evidence type="ECO:0000313" key="13">
    <source>
        <dbReference type="EMBL" id="MEA5139069.1"/>
    </source>
</evidence>
<dbReference type="Proteomes" id="UP001302949">
    <property type="component" value="Unassembled WGS sequence"/>
</dbReference>
<comment type="subunit">
    <text evidence="11">Homohexamer; The oligomerization is ATP-dependent.</text>
</comment>
<dbReference type="InterPro" id="IPR003959">
    <property type="entry name" value="ATPase_AAA_core"/>
</dbReference>
<dbReference type="Gene3D" id="1.10.1780.10">
    <property type="entry name" value="Clp, N-terminal domain"/>
    <property type="match status" value="1"/>
</dbReference>
<dbReference type="Gene3D" id="1.10.8.60">
    <property type="match status" value="1"/>
</dbReference>
<evidence type="ECO:0000256" key="9">
    <source>
        <dbReference type="PROSITE-ProRule" id="PRU01251"/>
    </source>
</evidence>
<proteinExistence type="inferred from homology"/>
<comment type="caution">
    <text evidence="13">The sequence shown here is derived from an EMBL/GenBank/DDBJ whole genome shotgun (WGS) entry which is preliminary data.</text>
</comment>
<evidence type="ECO:0000259" key="12">
    <source>
        <dbReference type="PROSITE" id="PS51903"/>
    </source>
</evidence>
<dbReference type="InterPro" id="IPR017730">
    <property type="entry name" value="Chaperonin_ClpB"/>
</dbReference>
<comment type="subunit">
    <text evidence="8">Homohexamer. The oligomerization is ATP-dependent.</text>
</comment>
<accession>A0ABU5Q8A6</accession>
<dbReference type="PANTHER" id="PTHR11638">
    <property type="entry name" value="ATP-DEPENDENT CLP PROTEASE"/>
    <property type="match status" value="1"/>
</dbReference>
<keyword evidence="5 10" id="KW-0067">ATP-binding</keyword>
<keyword evidence="4 10" id="KW-0547">Nucleotide-binding</keyword>
<dbReference type="Pfam" id="PF07724">
    <property type="entry name" value="AAA_2"/>
    <property type="match status" value="1"/>
</dbReference>
<comment type="similarity">
    <text evidence="1 10">Belongs to the ClpA/ClpB family.</text>
</comment>
<keyword evidence="3 9" id="KW-0677">Repeat</keyword>
<evidence type="ECO:0000313" key="14">
    <source>
        <dbReference type="Proteomes" id="UP001302949"/>
    </source>
</evidence>
<dbReference type="PANTHER" id="PTHR11638:SF18">
    <property type="entry name" value="HEAT SHOCK PROTEIN 104"/>
    <property type="match status" value="1"/>
</dbReference>
<dbReference type="Gene3D" id="3.40.50.300">
    <property type="entry name" value="P-loop containing nucleotide triphosphate hydrolases"/>
    <property type="match status" value="3"/>
</dbReference>
<evidence type="ECO:0000256" key="2">
    <source>
        <dbReference type="ARBA" id="ARBA00017574"/>
    </source>
</evidence>
<dbReference type="InterPro" id="IPR041546">
    <property type="entry name" value="ClpA/ClpB_AAA_lid"/>
</dbReference>
<evidence type="ECO:0000256" key="7">
    <source>
        <dbReference type="ARBA" id="ARBA00023186"/>
    </source>
</evidence>
<dbReference type="Pfam" id="PF00004">
    <property type="entry name" value="AAA"/>
    <property type="match status" value="1"/>
</dbReference>
<comment type="function">
    <text evidence="11">Part of a stress-induced multi-chaperone system, it is involved in the recovery of the cell from heat-induced damage, in cooperation with DnaK, DnaJ and GrpE.</text>
</comment>
<feature type="coiled-coil region" evidence="11">
    <location>
        <begin position="405"/>
        <end position="489"/>
    </location>
</feature>
<dbReference type="PROSITE" id="PS51903">
    <property type="entry name" value="CLP_R"/>
    <property type="match status" value="1"/>
</dbReference>
<evidence type="ECO:0000256" key="5">
    <source>
        <dbReference type="ARBA" id="ARBA00022840"/>
    </source>
</evidence>
<evidence type="ECO:0000256" key="4">
    <source>
        <dbReference type="ARBA" id="ARBA00022741"/>
    </source>
</evidence>
<evidence type="ECO:0000256" key="10">
    <source>
        <dbReference type="RuleBase" id="RU004432"/>
    </source>
</evidence>
<dbReference type="InterPro" id="IPR019489">
    <property type="entry name" value="Clp_ATPase_C"/>
</dbReference>
<evidence type="ECO:0000256" key="6">
    <source>
        <dbReference type="ARBA" id="ARBA00023054"/>
    </source>
</evidence>
<evidence type="ECO:0000256" key="3">
    <source>
        <dbReference type="ARBA" id="ARBA00022737"/>
    </source>
</evidence>
<reference evidence="13 14" key="1">
    <citation type="submission" date="2023-12" db="EMBL/GenBank/DDBJ databases">
        <title>Novel species of the genus Arcicella isolated from rivers.</title>
        <authorList>
            <person name="Lu H."/>
        </authorList>
    </citation>
    <scope>NUCLEOTIDE SEQUENCE [LARGE SCALE GENOMIC DNA]</scope>
    <source>
        <strain evidence="13 14">KCTC 23307</strain>
    </source>
</reference>
<dbReference type="SUPFAM" id="SSF52540">
    <property type="entry name" value="P-loop containing nucleoside triphosphate hydrolases"/>
    <property type="match status" value="2"/>
</dbReference>
<evidence type="ECO:0000256" key="8">
    <source>
        <dbReference type="ARBA" id="ARBA00026057"/>
    </source>
</evidence>
<dbReference type="InterPro" id="IPR018368">
    <property type="entry name" value="ClpA/B_CS1"/>
</dbReference>
<keyword evidence="11" id="KW-0346">Stress response</keyword>
<keyword evidence="11" id="KW-0963">Cytoplasm</keyword>
<gene>
    <name evidence="11 13" type="primary">clpB</name>
    <name evidence="13" type="ORF">VB248_07985</name>
</gene>
<name>A0ABU5Q8A6_9BACT</name>
<sequence>MNFNKYTTKTQEVIQHAASIASANGQQAIETGHLLKAIIDEEPNTSEFLMKKLNVNQALFSSKLGNIVNAYPKVSGGGQPYLANDAAAAFTKAESLLKEFSDEFVSIELLLLGILLGKDSVAGLMKDSGFREKELKSAIKELRGNTTVKDQNAEATYRSLERYARNLNELAKAGKIDPVIGRDEEIRRVLQILSRRTKNNPMLVGEPGVGKTAIVEGLAQRIVMGDVPENLKSKQIYTLDMGLLIAGAKYKGEFEERLKAVIKEVTDAEGEIIMFIDEIHTLIGAGGGGDSAMDAANLLKPALARGELHAIGATTLKEYQKYIEKDKALERRFQMVIVDEPDITDAISILRGIKEKYELHHGVRIQDDAVIAAVELSSRYISDRFLPDKAIDLMDEAAAKMRMEIDSVPEEIDALKRKIMQLEIEREAIRRENNVERENIISRELAELTDKKNNLMAKWEGEKSVLDEVRKEKENIDRLKLEAEQAERAGDYGKVAEIRYGKLIEAENKLKQLQSGKSADKNGEAPMLQEEVTSENIAEVVAKWTGVPVSKMMRAEQEKLLHLEVELGKRVAGQEEAIEAISDAVRRSRAGMQDPKRPIGSFIFLGTTGVGKTELAKALADYLFNDENAMVRIDMSEYQERHAVSRLVGAPPGYVGYDEGGQLTEAVRRKPYSVILLDEIEKAHPDVWNILLQVLDDGRLTDNKGRIANFKNTIIIMTSNIGSHIIQEKMGEMEGWNNHIVMEKAKEEVMVLLKQVVRPEFLNRVDEIVMFEPLTKDNLSQIVRIQFKHIQDRLKEQGITLESTDEALVKLAEEGYEPTMGARPLKRVMQRRILNELSKQILGNYINKDAVVMMEVDDEGAIKFENVGKLEVE</sequence>